<evidence type="ECO:0000256" key="4">
    <source>
        <dbReference type="ARBA" id="ARBA00022692"/>
    </source>
</evidence>
<dbReference type="Gene3D" id="1.10.3720.10">
    <property type="entry name" value="MetI-like"/>
    <property type="match status" value="1"/>
</dbReference>
<feature type="transmembrane region" description="Helical" evidence="7">
    <location>
        <begin position="231"/>
        <end position="254"/>
    </location>
</feature>
<reference evidence="9 10" key="1">
    <citation type="submission" date="2019-09" db="EMBL/GenBank/DDBJ databases">
        <title>In-depth cultivation of the pig gut microbiome towards novel bacterial diversity and tailored functional studies.</title>
        <authorList>
            <person name="Wylensek D."/>
            <person name="Hitch T.C.A."/>
            <person name="Clavel T."/>
        </authorList>
    </citation>
    <scope>NUCLEOTIDE SEQUENCE [LARGE SCALE GENOMIC DNA]</scope>
    <source>
        <strain evidence="9 10">WCA3-693-APC-4?</strain>
    </source>
</reference>
<evidence type="ECO:0000256" key="6">
    <source>
        <dbReference type="ARBA" id="ARBA00023136"/>
    </source>
</evidence>
<dbReference type="GO" id="GO:0005886">
    <property type="term" value="C:plasma membrane"/>
    <property type="evidence" value="ECO:0007669"/>
    <property type="project" value="UniProtKB-SubCell"/>
</dbReference>
<gene>
    <name evidence="9" type="ORF">FYJ83_14025</name>
</gene>
<evidence type="ECO:0000313" key="9">
    <source>
        <dbReference type="EMBL" id="MSU02574.1"/>
    </source>
</evidence>
<keyword evidence="10" id="KW-1185">Reference proteome</keyword>
<dbReference type="RefSeq" id="WP_154441571.1">
    <property type="nucleotide sequence ID" value="NZ_JAHLPJ010000001.1"/>
</dbReference>
<keyword evidence="6 7" id="KW-0472">Membrane</keyword>
<feature type="transmembrane region" description="Helical" evidence="7">
    <location>
        <begin position="131"/>
        <end position="150"/>
    </location>
</feature>
<feature type="transmembrane region" description="Helical" evidence="7">
    <location>
        <begin position="7"/>
        <end position="29"/>
    </location>
</feature>
<dbReference type="InterPro" id="IPR000515">
    <property type="entry name" value="MetI-like"/>
</dbReference>
<evidence type="ECO:0000259" key="8">
    <source>
        <dbReference type="PROSITE" id="PS50928"/>
    </source>
</evidence>
<proteinExistence type="inferred from homology"/>
<feature type="domain" description="ABC transmembrane type-1" evidence="8">
    <location>
        <begin position="87"/>
        <end position="301"/>
    </location>
</feature>
<keyword evidence="5 7" id="KW-1133">Transmembrane helix</keyword>
<feature type="transmembrane region" description="Helical" evidence="7">
    <location>
        <begin position="274"/>
        <end position="297"/>
    </location>
</feature>
<evidence type="ECO:0000313" key="10">
    <source>
        <dbReference type="Proteomes" id="UP000469523"/>
    </source>
</evidence>
<dbReference type="SUPFAM" id="SSF161098">
    <property type="entry name" value="MetI-like"/>
    <property type="match status" value="1"/>
</dbReference>
<evidence type="ECO:0000256" key="2">
    <source>
        <dbReference type="ARBA" id="ARBA00022448"/>
    </source>
</evidence>
<accession>A0A6N7Y152</accession>
<evidence type="ECO:0000256" key="5">
    <source>
        <dbReference type="ARBA" id="ARBA00022989"/>
    </source>
</evidence>
<evidence type="ECO:0000256" key="1">
    <source>
        <dbReference type="ARBA" id="ARBA00004651"/>
    </source>
</evidence>
<evidence type="ECO:0000256" key="7">
    <source>
        <dbReference type="RuleBase" id="RU363032"/>
    </source>
</evidence>
<feature type="transmembrane region" description="Helical" evidence="7">
    <location>
        <begin position="170"/>
        <end position="189"/>
    </location>
</feature>
<keyword evidence="2 7" id="KW-0813">Transport</keyword>
<dbReference type="CDD" id="cd06261">
    <property type="entry name" value="TM_PBP2"/>
    <property type="match status" value="1"/>
</dbReference>
<feature type="transmembrane region" description="Helical" evidence="7">
    <location>
        <begin position="93"/>
        <end position="111"/>
    </location>
</feature>
<dbReference type="AlphaFoldDB" id="A0A6N7Y152"/>
<dbReference type="InterPro" id="IPR035906">
    <property type="entry name" value="MetI-like_sf"/>
</dbReference>
<protein>
    <submittedName>
        <fullName evidence="9">ABC transporter permease</fullName>
    </submittedName>
</protein>
<dbReference type="EMBL" id="VUNQ01000036">
    <property type="protein sequence ID" value="MSU02574.1"/>
    <property type="molecule type" value="Genomic_DNA"/>
</dbReference>
<name>A0A6N7Y152_9FIRM</name>
<keyword evidence="4 7" id="KW-0812">Transmembrane</keyword>
<dbReference type="Pfam" id="PF00528">
    <property type="entry name" value="BPD_transp_1"/>
    <property type="match status" value="1"/>
</dbReference>
<comment type="subcellular location">
    <subcellularLocation>
        <location evidence="1 7">Cell membrane</location>
        <topology evidence="1 7">Multi-pass membrane protein</topology>
    </subcellularLocation>
</comment>
<sequence length="310" mass="34771">MYRKIGFKLIVSISMLIFICFMVIVMANIPLDLDFAEVEGKIISNLNKEIYKEDIWNSIKLLTSGKFLKHKVLGKSGDVGEIIKIAMGRSMRIFFMATILSLIIGIPKGIFDSRRKKKQSTFKLLQTLIPLSVPDVLTISLVQLAALYLYTNEISILGMKPIMHIGYEHWSQSIYPTIALALVPAAYIARITASSIEVVYDRDYILAARGKGASESRIILNHIMRNIITDLIGSFPTIASIMFSSLFIVERIFYFPGLAFEMLNIYSRPAADGSSTVAFLGLAVILAIVYFALYTILDITRQVLIPRLKN</sequence>
<comment type="caution">
    <text evidence="9">The sequence shown here is derived from an EMBL/GenBank/DDBJ whole genome shotgun (WGS) entry which is preliminary data.</text>
</comment>
<dbReference type="GO" id="GO:0055085">
    <property type="term" value="P:transmembrane transport"/>
    <property type="evidence" value="ECO:0007669"/>
    <property type="project" value="InterPro"/>
</dbReference>
<dbReference type="PANTHER" id="PTHR30465:SF0">
    <property type="entry name" value="OLIGOPEPTIDE TRANSPORT SYSTEM PERMEASE PROTEIN APPB"/>
    <property type="match status" value="1"/>
</dbReference>
<dbReference type="Proteomes" id="UP000469523">
    <property type="component" value="Unassembled WGS sequence"/>
</dbReference>
<keyword evidence="3" id="KW-1003">Cell membrane</keyword>
<organism evidence="9 10">
    <name type="scientific">Tissierella pigra</name>
    <dbReference type="NCBI Taxonomy" id="2607614"/>
    <lineage>
        <taxon>Bacteria</taxon>
        <taxon>Bacillati</taxon>
        <taxon>Bacillota</taxon>
        <taxon>Tissierellia</taxon>
        <taxon>Tissierellales</taxon>
        <taxon>Tissierellaceae</taxon>
        <taxon>Tissierella</taxon>
    </lineage>
</organism>
<evidence type="ECO:0000256" key="3">
    <source>
        <dbReference type="ARBA" id="ARBA00022475"/>
    </source>
</evidence>
<comment type="similarity">
    <text evidence="7">Belongs to the binding-protein-dependent transport system permease family.</text>
</comment>
<dbReference type="PROSITE" id="PS50928">
    <property type="entry name" value="ABC_TM1"/>
    <property type="match status" value="1"/>
</dbReference>
<dbReference type="PANTHER" id="PTHR30465">
    <property type="entry name" value="INNER MEMBRANE ABC TRANSPORTER"/>
    <property type="match status" value="1"/>
</dbReference>